<name>A0ABP5CM10_9PSEU</name>
<gene>
    <name evidence="2" type="ORF">GCM10009754_40700</name>
</gene>
<sequence length="287" mass="29877">MIMVTGASGQLGRAVVDNLLDRVPAEQIAVSVRDTGKLADLRQRGVRVRHGDFGDPKTLDTAFEGASTVLIVSVNKLGDEAVRNHRDAIAAATAAGAKRLFYTSHRGMNPASAFPPCVNHAATEDVLKESGTAFTALRNGFYASTVPMLLRQALATGELRVPEDGAVAWTAHADLAEAAASLLIDGGFDEATPPLTGPAAVAMHEVAAIASDITGRTIRRVVVSDDEYRETLLAAGVPAARADMLVGMFTASRHGDFGPAGPALATVLGRPATSIEDYLREALPAAG</sequence>
<dbReference type="PANTHER" id="PTHR47129">
    <property type="entry name" value="QUINONE OXIDOREDUCTASE 2"/>
    <property type="match status" value="1"/>
</dbReference>
<reference evidence="3" key="1">
    <citation type="journal article" date="2019" name="Int. J. Syst. Evol. Microbiol.">
        <title>The Global Catalogue of Microorganisms (GCM) 10K type strain sequencing project: providing services to taxonomists for standard genome sequencing and annotation.</title>
        <authorList>
            <consortium name="The Broad Institute Genomics Platform"/>
            <consortium name="The Broad Institute Genome Sequencing Center for Infectious Disease"/>
            <person name="Wu L."/>
            <person name="Ma J."/>
        </authorList>
    </citation>
    <scope>NUCLEOTIDE SEQUENCE [LARGE SCALE GENOMIC DNA]</scope>
    <source>
        <strain evidence="3">JCM 14545</strain>
    </source>
</reference>
<dbReference type="SUPFAM" id="SSF51735">
    <property type="entry name" value="NAD(P)-binding Rossmann-fold domains"/>
    <property type="match status" value="1"/>
</dbReference>
<protein>
    <submittedName>
        <fullName evidence="2">NAD(P)H-binding protein</fullName>
    </submittedName>
</protein>
<dbReference type="InterPro" id="IPR008030">
    <property type="entry name" value="NmrA-like"/>
</dbReference>
<dbReference type="InterPro" id="IPR052718">
    <property type="entry name" value="NmrA-type_oxidoreductase"/>
</dbReference>
<dbReference type="PANTHER" id="PTHR47129:SF1">
    <property type="entry name" value="NMRA-LIKE DOMAIN-CONTAINING PROTEIN"/>
    <property type="match status" value="1"/>
</dbReference>
<keyword evidence="3" id="KW-1185">Reference proteome</keyword>
<dbReference type="EMBL" id="BAAANN010000015">
    <property type="protein sequence ID" value="GAA1964657.1"/>
    <property type="molecule type" value="Genomic_DNA"/>
</dbReference>
<dbReference type="InterPro" id="IPR036291">
    <property type="entry name" value="NAD(P)-bd_dom_sf"/>
</dbReference>
<dbReference type="Gene3D" id="3.90.25.10">
    <property type="entry name" value="UDP-galactose 4-epimerase, domain 1"/>
    <property type="match status" value="1"/>
</dbReference>
<evidence type="ECO:0000259" key="1">
    <source>
        <dbReference type="Pfam" id="PF05368"/>
    </source>
</evidence>
<dbReference type="Pfam" id="PF05368">
    <property type="entry name" value="NmrA"/>
    <property type="match status" value="1"/>
</dbReference>
<accession>A0ABP5CM10</accession>
<organism evidence="2 3">
    <name type="scientific">Amycolatopsis minnesotensis</name>
    <dbReference type="NCBI Taxonomy" id="337894"/>
    <lineage>
        <taxon>Bacteria</taxon>
        <taxon>Bacillati</taxon>
        <taxon>Actinomycetota</taxon>
        <taxon>Actinomycetes</taxon>
        <taxon>Pseudonocardiales</taxon>
        <taxon>Pseudonocardiaceae</taxon>
        <taxon>Amycolatopsis</taxon>
    </lineage>
</organism>
<comment type="caution">
    <text evidence="2">The sequence shown here is derived from an EMBL/GenBank/DDBJ whole genome shotgun (WGS) entry which is preliminary data.</text>
</comment>
<dbReference type="Proteomes" id="UP001501116">
    <property type="component" value="Unassembled WGS sequence"/>
</dbReference>
<dbReference type="RefSeq" id="WP_344420807.1">
    <property type="nucleotide sequence ID" value="NZ_BAAANN010000015.1"/>
</dbReference>
<proteinExistence type="predicted"/>
<dbReference type="Gene3D" id="3.40.50.720">
    <property type="entry name" value="NAD(P)-binding Rossmann-like Domain"/>
    <property type="match status" value="1"/>
</dbReference>
<feature type="domain" description="NmrA-like" evidence="1">
    <location>
        <begin position="2"/>
        <end position="258"/>
    </location>
</feature>
<evidence type="ECO:0000313" key="2">
    <source>
        <dbReference type="EMBL" id="GAA1964657.1"/>
    </source>
</evidence>
<evidence type="ECO:0000313" key="3">
    <source>
        <dbReference type="Proteomes" id="UP001501116"/>
    </source>
</evidence>